<dbReference type="Proteomes" id="UP000775872">
    <property type="component" value="Unassembled WGS sequence"/>
</dbReference>
<feature type="transmembrane region" description="Helical" evidence="6">
    <location>
        <begin position="231"/>
        <end position="250"/>
    </location>
</feature>
<keyword evidence="5 6" id="KW-0472">Membrane</keyword>
<name>A0A9N9W876_9HYPO</name>
<evidence type="ECO:0000259" key="7">
    <source>
        <dbReference type="Pfam" id="PF02544"/>
    </source>
</evidence>
<comment type="subcellular location">
    <subcellularLocation>
        <location evidence="1">Membrane</location>
        <topology evidence="1">Multi-pass membrane protein</topology>
    </subcellularLocation>
</comment>
<dbReference type="EMBL" id="CABFOC020000011">
    <property type="protein sequence ID" value="CAH0045280.1"/>
    <property type="molecule type" value="Genomic_DNA"/>
</dbReference>
<keyword evidence="9" id="KW-1185">Reference proteome</keyword>
<evidence type="ECO:0000256" key="2">
    <source>
        <dbReference type="ARBA" id="ARBA00007742"/>
    </source>
</evidence>
<evidence type="ECO:0000256" key="6">
    <source>
        <dbReference type="SAM" id="Phobius"/>
    </source>
</evidence>
<evidence type="ECO:0000256" key="5">
    <source>
        <dbReference type="ARBA" id="ARBA00023136"/>
    </source>
</evidence>
<protein>
    <recommendedName>
        <fullName evidence="7">3-oxo-5-alpha-steroid 4-dehydrogenase C-terminal domain-containing protein</fullName>
    </recommendedName>
</protein>
<dbReference type="PROSITE" id="PS50244">
    <property type="entry name" value="S5A_REDUCTASE"/>
    <property type="match status" value="1"/>
</dbReference>
<dbReference type="PANTHER" id="PTHR10556:SF43">
    <property type="entry name" value="STEROID 5-ALPHA-REDUCTASE DET2"/>
    <property type="match status" value="1"/>
</dbReference>
<reference evidence="8 9" key="2">
    <citation type="submission" date="2021-10" db="EMBL/GenBank/DDBJ databases">
        <authorList>
            <person name="Piombo E."/>
        </authorList>
    </citation>
    <scope>NUCLEOTIDE SEQUENCE [LARGE SCALE GENOMIC DNA]</scope>
</reference>
<dbReference type="InterPro" id="IPR039357">
    <property type="entry name" value="SRD5A/TECR"/>
</dbReference>
<evidence type="ECO:0000256" key="4">
    <source>
        <dbReference type="ARBA" id="ARBA00022989"/>
    </source>
</evidence>
<dbReference type="Gene3D" id="1.20.120.1630">
    <property type="match status" value="1"/>
</dbReference>
<keyword evidence="3 6" id="KW-0812">Transmembrane</keyword>
<comment type="caution">
    <text evidence="8">The sequence shown here is derived from an EMBL/GenBank/DDBJ whole genome shotgun (WGS) entry which is preliminary data.</text>
</comment>
<dbReference type="GO" id="GO:0008202">
    <property type="term" value="P:steroid metabolic process"/>
    <property type="evidence" value="ECO:0007669"/>
    <property type="project" value="InterPro"/>
</dbReference>
<feature type="domain" description="3-oxo-5-alpha-steroid 4-dehydrogenase C-terminal" evidence="7">
    <location>
        <begin position="126"/>
        <end position="287"/>
    </location>
</feature>
<evidence type="ECO:0000256" key="3">
    <source>
        <dbReference type="ARBA" id="ARBA00022692"/>
    </source>
</evidence>
<comment type="similarity">
    <text evidence="2">Belongs to the steroid 5-alpha reductase family.</text>
</comment>
<dbReference type="InterPro" id="IPR016636">
    <property type="entry name" value="3-oxo-5-alpha-steroid_4-DH"/>
</dbReference>
<dbReference type="AlphaFoldDB" id="A0A9N9W876"/>
<dbReference type="OrthoDB" id="5788137at2759"/>
<dbReference type="Pfam" id="PF02544">
    <property type="entry name" value="Steroid_dh"/>
    <property type="match status" value="1"/>
</dbReference>
<dbReference type="PANTHER" id="PTHR10556">
    <property type="entry name" value="3-OXO-5-ALPHA-STEROID 4-DEHYDROGENASE"/>
    <property type="match status" value="1"/>
</dbReference>
<dbReference type="PIRSF" id="PIRSF015596">
    <property type="entry name" value="5_alpha-SR2"/>
    <property type="match status" value="1"/>
</dbReference>
<accession>A0A9N9W876</accession>
<dbReference type="InterPro" id="IPR001104">
    <property type="entry name" value="3-oxo-5_a-steroid_4-DH_C"/>
</dbReference>
<dbReference type="GO" id="GO:0003865">
    <property type="term" value="F:3-oxo-5-alpha-steroid 4-dehydrogenase activity"/>
    <property type="evidence" value="ECO:0007669"/>
    <property type="project" value="InterPro"/>
</dbReference>
<sequence length="287" mass="32830">MSSVLGLNIAALREWFPPVTRENWRFLLTIFQWTYPILGAAQFLTTFYPMGKTSVVSRLNLPGRLGWITMEVPGFLTLLYMMRTLPAIHGIEDLPWQNKVLAGLFVIHYLYRAVAYPFLQPSISPIHLTVWQPALLFQLLNGASLGGWLAAYGPTTAAAWEQAAPTPQFVAGVTVFYLGLAGNYFHDEELREIRRRETRRGNAAAKHYRIPQAGLFKYMLFPHYFCEWVEWFGFWMACGWGSVPALTFLVNEFVTMLPRAVAGKRWYAEKFGEEKVAKKWAVIPGVW</sequence>
<gene>
    <name evidence="8" type="ORF">CSOL1703_00011026</name>
</gene>
<evidence type="ECO:0000313" key="9">
    <source>
        <dbReference type="Proteomes" id="UP000775872"/>
    </source>
</evidence>
<proteinExistence type="inferred from homology"/>
<keyword evidence="4 6" id="KW-1133">Transmembrane helix</keyword>
<organism evidence="8 9">
    <name type="scientific">Clonostachys solani</name>
    <dbReference type="NCBI Taxonomy" id="160281"/>
    <lineage>
        <taxon>Eukaryota</taxon>
        <taxon>Fungi</taxon>
        <taxon>Dikarya</taxon>
        <taxon>Ascomycota</taxon>
        <taxon>Pezizomycotina</taxon>
        <taxon>Sordariomycetes</taxon>
        <taxon>Hypocreomycetidae</taxon>
        <taxon>Hypocreales</taxon>
        <taxon>Bionectriaceae</taxon>
        <taxon>Clonostachys</taxon>
    </lineage>
</organism>
<reference evidence="9" key="1">
    <citation type="submission" date="2019-06" db="EMBL/GenBank/DDBJ databases">
        <authorList>
            <person name="Broberg M."/>
        </authorList>
    </citation>
    <scope>NUCLEOTIDE SEQUENCE [LARGE SCALE GENOMIC DNA]</scope>
</reference>
<evidence type="ECO:0000313" key="8">
    <source>
        <dbReference type="EMBL" id="CAH0045280.1"/>
    </source>
</evidence>
<evidence type="ECO:0000256" key="1">
    <source>
        <dbReference type="ARBA" id="ARBA00004141"/>
    </source>
</evidence>
<dbReference type="GO" id="GO:0016020">
    <property type="term" value="C:membrane"/>
    <property type="evidence" value="ECO:0007669"/>
    <property type="project" value="UniProtKB-SubCell"/>
</dbReference>